<keyword evidence="2" id="KW-1185">Reference proteome</keyword>
<name>A0ABY8L039_9FLAO</name>
<sequence>MPIYEVNINEFSNDDYKLIGIHTTLYEYKLAYLLNKHLHIRFSRENNDLDFVQKSRKSSYSVYKYTDTKLCRDWFLISNTFKSTLEVESIGLFNQSESIRYLIPEKKKVDFLLKLEGDFDYKSTLEAIELINKIPQIITSYKIELNTLKSKDFLIF</sequence>
<proteinExistence type="predicted"/>
<reference evidence="1 2" key="1">
    <citation type="submission" date="2023-04" db="EMBL/GenBank/DDBJ databases">
        <title>Tenacibaculum tangerinum sp. nov., isolated from sea tidal flat of South Korea.</title>
        <authorList>
            <person name="Lee S.H."/>
            <person name="Kim J.-J."/>
        </authorList>
    </citation>
    <scope>NUCLEOTIDE SEQUENCE [LARGE SCALE GENOMIC DNA]</scope>
    <source>
        <strain evidence="1 2">GRR-S3-23</strain>
    </source>
</reference>
<dbReference type="InterPro" id="IPR047690">
    <property type="entry name" value="IPExxxVDY_fam"/>
</dbReference>
<dbReference type="RefSeq" id="WP_279650342.1">
    <property type="nucleotide sequence ID" value="NZ_CP122539.1"/>
</dbReference>
<gene>
    <name evidence="1" type="ORF">P8625_10125</name>
</gene>
<dbReference type="NCBIfam" id="NF033205">
    <property type="entry name" value="IPExxxVDY"/>
    <property type="match status" value="1"/>
</dbReference>
<accession>A0ABY8L039</accession>
<dbReference type="EMBL" id="CP122539">
    <property type="protein sequence ID" value="WGH74461.1"/>
    <property type="molecule type" value="Genomic_DNA"/>
</dbReference>
<organism evidence="1 2">
    <name type="scientific">Tenacibaculum tangerinum</name>
    <dbReference type="NCBI Taxonomy" id="3038772"/>
    <lineage>
        <taxon>Bacteria</taxon>
        <taxon>Pseudomonadati</taxon>
        <taxon>Bacteroidota</taxon>
        <taxon>Flavobacteriia</taxon>
        <taxon>Flavobacteriales</taxon>
        <taxon>Flavobacteriaceae</taxon>
        <taxon>Tenacibaculum</taxon>
    </lineage>
</organism>
<protein>
    <submittedName>
        <fullName evidence="1">IPExxxVDY family protein</fullName>
    </submittedName>
</protein>
<evidence type="ECO:0000313" key="2">
    <source>
        <dbReference type="Proteomes" id="UP001232001"/>
    </source>
</evidence>
<dbReference type="Proteomes" id="UP001232001">
    <property type="component" value="Chromosome"/>
</dbReference>
<evidence type="ECO:0000313" key="1">
    <source>
        <dbReference type="EMBL" id="WGH74461.1"/>
    </source>
</evidence>